<protein>
    <submittedName>
        <fullName evidence="1">Cytochrome P450 76M5-like</fullName>
    </submittedName>
</protein>
<dbReference type="GO" id="GO:0016705">
    <property type="term" value="F:oxidoreductase activity, acting on paired donors, with incorporation or reduction of molecular oxygen"/>
    <property type="evidence" value="ECO:0007669"/>
    <property type="project" value="InterPro"/>
</dbReference>
<dbReference type="Proteomes" id="UP000275267">
    <property type="component" value="Unassembled WGS sequence"/>
</dbReference>
<dbReference type="InterPro" id="IPR002401">
    <property type="entry name" value="Cyt_P450_E_grp-I"/>
</dbReference>
<dbReference type="InterPro" id="IPR001128">
    <property type="entry name" value="Cyt_P450"/>
</dbReference>
<gene>
    <name evidence="1" type="ORF">C2845_PM14G07220</name>
</gene>
<dbReference type="GO" id="GO:0005506">
    <property type="term" value="F:iron ion binding"/>
    <property type="evidence" value="ECO:0007669"/>
    <property type="project" value="InterPro"/>
</dbReference>
<name>A0A3L6PQY1_PANMI</name>
<dbReference type="GO" id="GO:0004497">
    <property type="term" value="F:monooxygenase activity"/>
    <property type="evidence" value="ECO:0007669"/>
    <property type="project" value="InterPro"/>
</dbReference>
<evidence type="ECO:0000313" key="1">
    <source>
        <dbReference type="EMBL" id="RLM60756.1"/>
    </source>
</evidence>
<dbReference type="PANTHER" id="PTHR24281">
    <property type="entry name" value="STEROID 21-HYDROXYLASE-RELATED"/>
    <property type="match status" value="1"/>
</dbReference>
<dbReference type="InterPro" id="IPR036396">
    <property type="entry name" value="Cyt_P450_sf"/>
</dbReference>
<keyword evidence="2" id="KW-1185">Reference proteome</keyword>
<dbReference type="Pfam" id="PF00067">
    <property type="entry name" value="p450"/>
    <property type="match status" value="1"/>
</dbReference>
<organism evidence="1 2">
    <name type="scientific">Panicum miliaceum</name>
    <name type="common">Proso millet</name>
    <name type="synonym">Broomcorn millet</name>
    <dbReference type="NCBI Taxonomy" id="4540"/>
    <lineage>
        <taxon>Eukaryota</taxon>
        <taxon>Viridiplantae</taxon>
        <taxon>Streptophyta</taxon>
        <taxon>Embryophyta</taxon>
        <taxon>Tracheophyta</taxon>
        <taxon>Spermatophyta</taxon>
        <taxon>Magnoliopsida</taxon>
        <taxon>Liliopsida</taxon>
        <taxon>Poales</taxon>
        <taxon>Poaceae</taxon>
        <taxon>PACMAD clade</taxon>
        <taxon>Panicoideae</taxon>
        <taxon>Panicodae</taxon>
        <taxon>Paniceae</taxon>
        <taxon>Panicinae</taxon>
        <taxon>Panicum</taxon>
        <taxon>Panicum sect. Panicum</taxon>
    </lineage>
</organism>
<dbReference type="PRINTS" id="PR00463">
    <property type="entry name" value="EP450I"/>
</dbReference>
<comment type="caution">
    <text evidence="1">The sequence shown here is derived from an EMBL/GenBank/DDBJ whole genome shotgun (WGS) entry which is preliminary data.</text>
</comment>
<evidence type="ECO:0000313" key="2">
    <source>
        <dbReference type="Proteomes" id="UP000275267"/>
    </source>
</evidence>
<dbReference type="OrthoDB" id="666026at2759"/>
<dbReference type="SUPFAM" id="SSF48264">
    <property type="entry name" value="Cytochrome P450"/>
    <property type="match status" value="1"/>
</dbReference>
<reference evidence="2" key="1">
    <citation type="journal article" date="2019" name="Nat. Commun.">
        <title>The genome of broomcorn millet.</title>
        <authorList>
            <person name="Zou C."/>
            <person name="Miki D."/>
            <person name="Li D."/>
            <person name="Tang Q."/>
            <person name="Xiao L."/>
            <person name="Rajput S."/>
            <person name="Deng P."/>
            <person name="Jia W."/>
            <person name="Huang R."/>
            <person name="Zhang M."/>
            <person name="Sun Y."/>
            <person name="Hu J."/>
            <person name="Fu X."/>
            <person name="Schnable P.S."/>
            <person name="Li F."/>
            <person name="Zhang H."/>
            <person name="Feng B."/>
            <person name="Zhu X."/>
            <person name="Liu R."/>
            <person name="Schnable J.C."/>
            <person name="Zhu J.-K."/>
            <person name="Zhang H."/>
        </authorList>
    </citation>
    <scope>NUCLEOTIDE SEQUENCE [LARGE SCALE GENOMIC DNA]</scope>
</reference>
<dbReference type="Gene3D" id="1.10.630.10">
    <property type="entry name" value="Cytochrome P450"/>
    <property type="match status" value="1"/>
</dbReference>
<sequence length="79" mass="8493">MDLMSTGEISRDDVTNIRFDVMAAGSDTTAVTMEWAMALLLRNTGAMAKVRAEIDGALGGRESVTADSDVARLPFLQAW</sequence>
<dbReference type="AlphaFoldDB" id="A0A3L6PQY1"/>
<dbReference type="STRING" id="4540.A0A3L6PQY1"/>
<proteinExistence type="predicted"/>
<dbReference type="EMBL" id="PQIB02000016">
    <property type="protein sequence ID" value="RLM60756.1"/>
    <property type="molecule type" value="Genomic_DNA"/>
</dbReference>
<accession>A0A3L6PQY1</accession>
<dbReference type="GO" id="GO:0020037">
    <property type="term" value="F:heme binding"/>
    <property type="evidence" value="ECO:0007669"/>
    <property type="project" value="InterPro"/>
</dbReference>